<dbReference type="EMBL" id="KM199771">
    <property type="protein sequence ID" value="AIK68526.1"/>
    <property type="molecule type" value="Genomic_DNA"/>
</dbReference>
<organism evidence="1 2">
    <name type="scientific">Mesorhizobium phage vB_MloP_Lo5R7ANS</name>
    <dbReference type="NCBI Taxonomy" id="1527771"/>
    <lineage>
        <taxon>Viruses</taxon>
        <taxon>Duplodnaviria</taxon>
        <taxon>Heunggongvirae</taxon>
        <taxon>Uroviricota</taxon>
        <taxon>Caudoviricetes</taxon>
        <taxon>Autographivirales</taxon>
        <taxon>Pairvirus</taxon>
        <taxon>Pairvirus Lo5R7ANS</taxon>
    </lineage>
</organism>
<dbReference type="RefSeq" id="YP_009100103.1">
    <property type="nucleotide sequence ID" value="NC_025431.1"/>
</dbReference>
<dbReference type="GeneID" id="22109863"/>
<gene>
    <name evidence="1" type="ORF">Lo5R7ANS_56</name>
</gene>
<sequence length="1241" mass="134428">MNDELRNAINAEAKRIGADPLDFATAMSYETGGTFDPWKKGPTTQWGQHIGFIQMGGPQRKQFGYSPDKSITQLVASSADYLVANGFKPGMSGMDLYSTINAGAPGRYSASDANNGGAPGDVRDKWENQMAGHRRNAAALLGGTYQAITSSAPNGSADIGIPSVEVSDWRTNTPRAPEVETAETGWWQLQSDAYNTQQTLPWLAVQNKQIAPDPNWSLDPKRVKQDLELRGVPESEVERYTAQLASVSEADYQDNLGRVKDDWDRNVRLSNAGLSGTALSMANSFLDPVALGADLMAATVAPALVIGNRGRRLGRVLEGAMAGAAGGAASVALNAAVNPNVNQSDLLAATVFGFGVGGAVGHLIGRPETTFEGAQVQRAGRRAVEAHEGVNMAGSVGAAKASPNAPFLNEDGLGLLDKRDFDPTFAGSIRPDLSARLQQDPNVLVNAGAGLVQDGTGKANGAVNAIAASEDQVRLFDEKRIIEAQTYNPQLADYAKRQKNMNKDQIERQFNDEVHSYITDRAPGRADRYDPAVVKVGNKQAELYADALKLQQNPFMREGIEDARPVLGADSIPTDPHYAPRYWNSNAIIAAVNEFGIAPIENLIGRAMKSANTALADDVIDRTSKAFTKAIVDRAHGLEDVSSHILSSDQLDNLVEMLEGHYGLAPEDAKALKYEFGKTHAKDAGRDGRNKARLLLDEKMSLENVANKQGVVDERGLSISDLVVTDARQNFTRYMRNAMGRVALARYRFKDPQTGELLINGFTSDREFAQYITKVKQKNADLISEGKITKAQAAAGIERLEYAYASILGRPTSAMEATNAGWFLRMVRKYNFSRIMNQVGFAQISEIGAPIASLGWKAALTQAPALRRVVTDDGASLLKSGLGDDLEAIMGVGADRLLNTSDYRIDEFSGGLHADQTSSWKEFVEGKLNKANRITSEISGLTQANVMLERWTAKAIVQKFSDMAANGGKGMSAARLADLGLDKAMTKRIMDMFNTEGNFAHETGFITGRKVTRAHFDKWADTEAREAFISAAHRLSRQIIQKNDIGNMTKWMSHPLAKALMQFRTFMVGSYGKQTLKVARMVHDRDYLAASHHLVMTTAFAAAGYILQMKAQAMLRSDGEEFLEERLSPKNLSAAAFSRAGASSIIPMLVDTGLGLGGQDTLFSYTRSTGQASNMLFGNPTTGGIDDLYQAGRSLAGIAREGEWSQEEARKVARVMMFGNSLPIVMGLNGWISGLPERAPR</sequence>
<dbReference type="Proteomes" id="UP000201609">
    <property type="component" value="Segment"/>
</dbReference>
<dbReference type="KEGG" id="vg:22109863"/>
<proteinExistence type="predicted"/>
<evidence type="ECO:0000313" key="2">
    <source>
        <dbReference type="Proteomes" id="UP000201609"/>
    </source>
</evidence>
<protein>
    <submittedName>
        <fullName evidence="1">Putative internal virion protein</fullName>
    </submittedName>
</protein>
<name>A0A076YQK7_9CAUD</name>
<accession>A0A076YQK7</accession>
<keyword evidence="2" id="KW-1185">Reference proteome</keyword>
<reference evidence="1 2" key="1">
    <citation type="submission" date="2014-07" db="EMBL/GenBank/DDBJ databases">
        <title>Genomic characterization of two T7-like Mesorhizobium loti phages vB_MloP_Lo5R7ANS and vB_MloP_Cp1R7ANS-C2.</title>
        <authorList>
            <person name="Halmillawewa A.P."/>
            <person name="Perry B."/>
            <person name="Gavard R."/>
            <person name="Yost C.K."/>
            <person name="Hynes M.F."/>
        </authorList>
    </citation>
    <scope>NUCLEOTIDE SEQUENCE [LARGE SCALE GENOMIC DNA]</scope>
</reference>
<evidence type="ECO:0000313" key="1">
    <source>
        <dbReference type="EMBL" id="AIK68526.1"/>
    </source>
</evidence>